<comment type="catalytic activity">
    <reaction evidence="8 10 11">
        <text>2-(2-carboxy-4-methylthiazol-5-yl)ethyl phosphate + 4-amino-2-methyl-5-(diphosphooxymethyl)pyrimidine + 2 H(+) = thiamine phosphate + CO2 + diphosphate</text>
        <dbReference type="Rhea" id="RHEA:47848"/>
        <dbReference type="ChEBI" id="CHEBI:15378"/>
        <dbReference type="ChEBI" id="CHEBI:16526"/>
        <dbReference type="ChEBI" id="CHEBI:33019"/>
        <dbReference type="ChEBI" id="CHEBI:37575"/>
        <dbReference type="ChEBI" id="CHEBI:57841"/>
        <dbReference type="ChEBI" id="CHEBI:62890"/>
        <dbReference type="EC" id="2.5.1.3"/>
    </reaction>
</comment>
<dbReference type="EC" id="2.5.1.3" evidence="10"/>
<comment type="similarity">
    <text evidence="10 11">Belongs to the thiamine-phosphate synthase family.</text>
</comment>
<comment type="function">
    <text evidence="1 10">Condenses 4-methyl-5-(beta-hydroxyethyl)thiazole monophosphate (THZ-P) and 2-methyl-4-amino-5-hydroxymethyl pyrimidine pyrophosphate (HMP-PP) to form thiamine monophosphate (TMP).</text>
</comment>
<sequence length="217" mass="21741">MSIDLAVYLVTDPDQCAAAGRTVPDTVALAVAGGVTSVQVRAKDLAARAFVDLAVAVAAAVPAHVPVLVNDRVDVFLAARARGAALAGVHLGQDDLHPRDARALIGPDAVLGLSAATPAELAEATSLGALVDYVGIGAVRDTASKRDAPAGIGVEEVARLARGTSLPAVAIGGIRPGDVAELRAGGLDGVAVVSWICAAADPRAAAEELRRVWEAAA</sequence>
<feature type="domain" description="Thiamine phosphate synthase/TenI" evidence="13">
    <location>
        <begin position="7"/>
        <end position="196"/>
    </location>
</feature>
<dbReference type="OrthoDB" id="3243336at2"/>
<dbReference type="AlphaFoldDB" id="A0A7J5C043"/>
<evidence type="ECO:0000256" key="12">
    <source>
        <dbReference type="RuleBase" id="RU004253"/>
    </source>
</evidence>
<keyword evidence="3 10" id="KW-0808">Transferase</keyword>
<comment type="cofactor">
    <cofactor evidence="10">
        <name>Mg(2+)</name>
        <dbReference type="ChEBI" id="CHEBI:18420"/>
    </cofactor>
    <text evidence="10">Binds 1 Mg(2+) ion per subunit.</text>
</comment>
<evidence type="ECO:0000256" key="7">
    <source>
        <dbReference type="ARBA" id="ARBA00047334"/>
    </source>
</evidence>
<dbReference type="EMBL" id="WBJZ01000003">
    <property type="protein sequence ID" value="KAB1660271.1"/>
    <property type="molecule type" value="Genomic_DNA"/>
</dbReference>
<dbReference type="GO" id="GO:0009228">
    <property type="term" value="P:thiamine biosynthetic process"/>
    <property type="evidence" value="ECO:0007669"/>
    <property type="project" value="UniProtKB-KW"/>
</dbReference>
<feature type="binding site" evidence="10">
    <location>
        <begin position="142"/>
        <end position="144"/>
    </location>
    <ligand>
        <name>2-[(2R,5Z)-2-carboxy-4-methylthiazol-5(2H)-ylidene]ethyl phosphate</name>
        <dbReference type="ChEBI" id="CHEBI:62899"/>
    </ligand>
</feature>
<dbReference type="GO" id="GO:0005737">
    <property type="term" value="C:cytoplasm"/>
    <property type="evidence" value="ECO:0007669"/>
    <property type="project" value="TreeGrafter"/>
</dbReference>
<dbReference type="NCBIfam" id="TIGR00693">
    <property type="entry name" value="thiE"/>
    <property type="match status" value="1"/>
</dbReference>
<dbReference type="Gene3D" id="3.20.20.70">
    <property type="entry name" value="Aldolase class I"/>
    <property type="match status" value="1"/>
</dbReference>
<feature type="binding site" evidence="10">
    <location>
        <begin position="39"/>
        <end position="43"/>
    </location>
    <ligand>
        <name>4-amino-2-methyl-5-(diphosphooxymethyl)pyrimidine</name>
        <dbReference type="ChEBI" id="CHEBI:57841"/>
    </ligand>
</feature>
<feature type="binding site" evidence="10">
    <location>
        <position position="173"/>
    </location>
    <ligand>
        <name>2-[(2R,5Z)-2-carboxy-4-methylthiazol-5(2H)-ylidene]ethyl phosphate</name>
        <dbReference type="ChEBI" id="CHEBI:62899"/>
    </ligand>
</feature>
<evidence type="ECO:0000256" key="6">
    <source>
        <dbReference type="ARBA" id="ARBA00022977"/>
    </source>
</evidence>
<dbReference type="InterPro" id="IPR036206">
    <property type="entry name" value="ThiamineP_synth_sf"/>
</dbReference>
<feature type="binding site" evidence="10">
    <location>
        <position position="145"/>
    </location>
    <ligand>
        <name>4-amino-2-methyl-5-(diphosphooxymethyl)pyrimidine</name>
        <dbReference type="ChEBI" id="CHEBI:57841"/>
    </ligand>
</feature>
<accession>A0A7J5C043</accession>
<dbReference type="SUPFAM" id="SSF51391">
    <property type="entry name" value="Thiamin phosphate synthase"/>
    <property type="match status" value="1"/>
</dbReference>
<dbReference type="HAMAP" id="MF_00097">
    <property type="entry name" value="TMP_synthase"/>
    <property type="match status" value="1"/>
</dbReference>
<dbReference type="Pfam" id="PF02581">
    <property type="entry name" value="TMP-TENI"/>
    <property type="match status" value="1"/>
</dbReference>
<dbReference type="InterPro" id="IPR022998">
    <property type="entry name" value="ThiamineP_synth_TenI"/>
</dbReference>
<comment type="catalytic activity">
    <reaction evidence="7 10 11">
        <text>4-methyl-5-(2-phosphooxyethyl)-thiazole + 4-amino-2-methyl-5-(diphosphooxymethyl)pyrimidine + H(+) = thiamine phosphate + diphosphate</text>
        <dbReference type="Rhea" id="RHEA:22328"/>
        <dbReference type="ChEBI" id="CHEBI:15378"/>
        <dbReference type="ChEBI" id="CHEBI:33019"/>
        <dbReference type="ChEBI" id="CHEBI:37575"/>
        <dbReference type="ChEBI" id="CHEBI:57841"/>
        <dbReference type="ChEBI" id="CHEBI:58296"/>
        <dbReference type="EC" id="2.5.1.3"/>
    </reaction>
</comment>
<feature type="binding site" evidence="10">
    <location>
        <begin position="193"/>
        <end position="194"/>
    </location>
    <ligand>
        <name>2-[(2R,5Z)-2-carboxy-4-methylthiazol-5(2H)-ylidene]ethyl phosphate</name>
        <dbReference type="ChEBI" id="CHEBI:62899"/>
    </ligand>
</feature>
<organism evidence="14 15">
    <name type="scientific">Pseudoclavibacter chungangensis</name>
    <dbReference type="NCBI Taxonomy" id="587635"/>
    <lineage>
        <taxon>Bacteria</taxon>
        <taxon>Bacillati</taxon>
        <taxon>Actinomycetota</taxon>
        <taxon>Actinomycetes</taxon>
        <taxon>Micrococcales</taxon>
        <taxon>Microbacteriaceae</taxon>
        <taxon>Pseudoclavibacter</taxon>
    </lineage>
</organism>
<evidence type="ECO:0000256" key="10">
    <source>
        <dbReference type="HAMAP-Rule" id="MF_00097"/>
    </source>
</evidence>
<evidence type="ECO:0000256" key="4">
    <source>
        <dbReference type="ARBA" id="ARBA00022723"/>
    </source>
</evidence>
<dbReference type="PANTHER" id="PTHR20857">
    <property type="entry name" value="THIAMINE-PHOSPHATE PYROPHOSPHORYLASE"/>
    <property type="match status" value="1"/>
</dbReference>
<evidence type="ECO:0000256" key="8">
    <source>
        <dbReference type="ARBA" id="ARBA00047851"/>
    </source>
</evidence>
<gene>
    <name evidence="10 14" type="primary">thiE</name>
    <name evidence="14" type="ORF">F8O01_02775</name>
</gene>
<dbReference type="InterPro" id="IPR034291">
    <property type="entry name" value="TMP_synthase"/>
</dbReference>
<comment type="caution">
    <text evidence="14">The sequence shown here is derived from an EMBL/GenBank/DDBJ whole genome shotgun (WGS) entry which is preliminary data.</text>
</comment>
<keyword evidence="15" id="KW-1185">Reference proteome</keyword>
<dbReference type="GO" id="GO:0009229">
    <property type="term" value="P:thiamine diphosphate biosynthetic process"/>
    <property type="evidence" value="ECO:0007669"/>
    <property type="project" value="UniProtKB-UniRule"/>
</dbReference>
<evidence type="ECO:0000256" key="5">
    <source>
        <dbReference type="ARBA" id="ARBA00022842"/>
    </source>
</evidence>
<dbReference type="RefSeq" id="WP_158039371.1">
    <property type="nucleotide sequence ID" value="NZ_JACCFV010000001.1"/>
</dbReference>
<evidence type="ECO:0000313" key="15">
    <source>
        <dbReference type="Proteomes" id="UP000467240"/>
    </source>
</evidence>
<comment type="pathway">
    <text evidence="2 10 12">Cofactor biosynthesis; thiamine diphosphate biosynthesis; thiamine phosphate from 4-amino-2-methyl-5-diphosphomethylpyrimidine and 4-methyl-5-(2-phosphoethyl)-thiazole: step 1/1.</text>
</comment>
<evidence type="ECO:0000256" key="1">
    <source>
        <dbReference type="ARBA" id="ARBA00003814"/>
    </source>
</evidence>
<evidence type="ECO:0000256" key="3">
    <source>
        <dbReference type="ARBA" id="ARBA00022679"/>
    </source>
</evidence>
<protein>
    <recommendedName>
        <fullName evidence="10">Thiamine-phosphate synthase</fullName>
        <shortName evidence="10">TP synthase</shortName>
        <shortName evidence="10">TPS</shortName>
        <ecNumber evidence="10">2.5.1.3</ecNumber>
    </recommendedName>
    <alternativeName>
        <fullName evidence="10">Thiamine-phosphate pyrophosphorylase</fullName>
        <shortName evidence="10">TMP pyrophosphorylase</shortName>
        <shortName evidence="10">TMP-PPase</shortName>
    </alternativeName>
</protein>
<dbReference type="UniPathway" id="UPA00060">
    <property type="reaction ID" value="UER00141"/>
</dbReference>
<comment type="catalytic activity">
    <reaction evidence="9 10 11">
        <text>2-[(2R,5Z)-2-carboxy-4-methylthiazol-5(2H)-ylidene]ethyl phosphate + 4-amino-2-methyl-5-(diphosphooxymethyl)pyrimidine + 2 H(+) = thiamine phosphate + CO2 + diphosphate</text>
        <dbReference type="Rhea" id="RHEA:47844"/>
        <dbReference type="ChEBI" id="CHEBI:15378"/>
        <dbReference type="ChEBI" id="CHEBI:16526"/>
        <dbReference type="ChEBI" id="CHEBI:33019"/>
        <dbReference type="ChEBI" id="CHEBI:37575"/>
        <dbReference type="ChEBI" id="CHEBI:57841"/>
        <dbReference type="ChEBI" id="CHEBI:62899"/>
        <dbReference type="EC" id="2.5.1.3"/>
    </reaction>
</comment>
<keyword evidence="4 10" id="KW-0479">Metal-binding</keyword>
<name>A0A7J5C043_9MICO</name>
<dbReference type="InterPro" id="IPR013785">
    <property type="entry name" value="Aldolase_TIM"/>
</dbReference>
<evidence type="ECO:0000256" key="2">
    <source>
        <dbReference type="ARBA" id="ARBA00005165"/>
    </source>
</evidence>
<dbReference type="GO" id="GO:0004789">
    <property type="term" value="F:thiamine-phosphate diphosphorylase activity"/>
    <property type="evidence" value="ECO:0007669"/>
    <property type="project" value="UniProtKB-UniRule"/>
</dbReference>
<dbReference type="Proteomes" id="UP000467240">
    <property type="component" value="Unassembled WGS sequence"/>
</dbReference>
<feature type="binding site" evidence="10">
    <location>
        <position position="95"/>
    </location>
    <ligand>
        <name>Mg(2+)</name>
        <dbReference type="ChEBI" id="CHEBI:18420"/>
    </ligand>
</feature>
<evidence type="ECO:0000313" key="14">
    <source>
        <dbReference type="EMBL" id="KAB1660271.1"/>
    </source>
</evidence>
<feature type="binding site" evidence="10">
    <location>
        <position position="70"/>
    </location>
    <ligand>
        <name>4-amino-2-methyl-5-(diphosphooxymethyl)pyrimidine</name>
        <dbReference type="ChEBI" id="CHEBI:57841"/>
    </ligand>
</feature>
<reference evidence="14 15" key="1">
    <citation type="submission" date="2019-09" db="EMBL/GenBank/DDBJ databases">
        <title>Phylogeny of genus Pseudoclavibacter and closely related genus.</title>
        <authorList>
            <person name="Li Y."/>
        </authorList>
    </citation>
    <scope>NUCLEOTIDE SEQUENCE [LARGE SCALE GENOMIC DNA]</scope>
    <source>
        <strain evidence="14 15">DSM 23821</strain>
    </source>
</reference>
<feature type="binding site" evidence="10">
    <location>
        <position position="71"/>
    </location>
    <ligand>
        <name>Mg(2+)</name>
        <dbReference type="ChEBI" id="CHEBI:18420"/>
    </ligand>
</feature>
<proteinExistence type="inferred from homology"/>
<dbReference type="PANTHER" id="PTHR20857:SF15">
    <property type="entry name" value="THIAMINE-PHOSPHATE SYNTHASE"/>
    <property type="match status" value="1"/>
</dbReference>
<evidence type="ECO:0000256" key="9">
    <source>
        <dbReference type="ARBA" id="ARBA00047883"/>
    </source>
</evidence>
<dbReference type="GO" id="GO:0000287">
    <property type="term" value="F:magnesium ion binding"/>
    <property type="evidence" value="ECO:0007669"/>
    <property type="project" value="UniProtKB-UniRule"/>
</dbReference>
<keyword evidence="6 10" id="KW-0784">Thiamine biosynthesis</keyword>
<dbReference type="CDD" id="cd00564">
    <property type="entry name" value="TMP_TenI"/>
    <property type="match status" value="1"/>
</dbReference>
<keyword evidence="5 10" id="KW-0460">Magnesium</keyword>
<feature type="binding site" evidence="10">
    <location>
        <position position="114"/>
    </location>
    <ligand>
        <name>4-amino-2-methyl-5-(diphosphooxymethyl)pyrimidine</name>
        <dbReference type="ChEBI" id="CHEBI:57841"/>
    </ligand>
</feature>
<evidence type="ECO:0000256" key="11">
    <source>
        <dbReference type="RuleBase" id="RU003826"/>
    </source>
</evidence>
<evidence type="ECO:0000259" key="13">
    <source>
        <dbReference type="Pfam" id="PF02581"/>
    </source>
</evidence>